<comment type="caution">
    <text evidence="1">The sequence shown here is derived from an EMBL/GenBank/DDBJ whole genome shotgun (WGS) entry which is preliminary data.</text>
</comment>
<proteinExistence type="predicted"/>
<dbReference type="AlphaFoldDB" id="A0A8K0UPZ3"/>
<dbReference type="Proteomes" id="UP000813824">
    <property type="component" value="Unassembled WGS sequence"/>
</dbReference>
<gene>
    <name evidence="1" type="ORF">BXZ70DRAFT_932959</name>
</gene>
<evidence type="ECO:0000313" key="1">
    <source>
        <dbReference type="EMBL" id="KAH8101408.1"/>
    </source>
</evidence>
<name>A0A8K0UPZ3_9AGAR</name>
<evidence type="ECO:0000313" key="2">
    <source>
        <dbReference type="Proteomes" id="UP000813824"/>
    </source>
</evidence>
<protein>
    <submittedName>
        <fullName evidence="1">Uncharacterized protein</fullName>
    </submittedName>
</protein>
<sequence>MLRVCNSYVAPIPNVPRLQWNPPLAAIIGSRLFRFNRNTTIVCGALTGILAGYQFTQGFLSSNLAHWEAEQAILNPSHQVLDDTPT</sequence>
<keyword evidence="2" id="KW-1185">Reference proteome</keyword>
<organism evidence="1 2">
    <name type="scientific">Cristinia sonorae</name>
    <dbReference type="NCBI Taxonomy" id="1940300"/>
    <lineage>
        <taxon>Eukaryota</taxon>
        <taxon>Fungi</taxon>
        <taxon>Dikarya</taxon>
        <taxon>Basidiomycota</taxon>
        <taxon>Agaricomycotina</taxon>
        <taxon>Agaricomycetes</taxon>
        <taxon>Agaricomycetidae</taxon>
        <taxon>Agaricales</taxon>
        <taxon>Pleurotineae</taxon>
        <taxon>Stephanosporaceae</taxon>
        <taxon>Cristinia</taxon>
    </lineage>
</organism>
<reference evidence="1" key="1">
    <citation type="journal article" date="2021" name="New Phytol.">
        <title>Evolutionary innovations through gain and loss of genes in the ectomycorrhizal Boletales.</title>
        <authorList>
            <person name="Wu G."/>
            <person name="Miyauchi S."/>
            <person name="Morin E."/>
            <person name="Kuo A."/>
            <person name="Drula E."/>
            <person name="Varga T."/>
            <person name="Kohler A."/>
            <person name="Feng B."/>
            <person name="Cao Y."/>
            <person name="Lipzen A."/>
            <person name="Daum C."/>
            <person name="Hundley H."/>
            <person name="Pangilinan J."/>
            <person name="Johnson J."/>
            <person name="Barry K."/>
            <person name="LaButti K."/>
            <person name="Ng V."/>
            <person name="Ahrendt S."/>
            <person name="Min B."/>
            <person name="Choi I.G."/>
            <person name="Park H."/>
            <person name="Plett J.M."/>
            <person name="Magnuson J."/>
            <person name="Spatafora J.W."/>
            <person name="Nagy L.G."/>
            <person name="Henrissat B."/>
            <person name="Grigoriev I.V."/>
            <person name="Yang Z.L."/>
            <person name="Xu J."/>
            <person name="Martin F.M."/>
        </authorList>
    </citation>
    <scope>NUCLEOTIDE SEQUENCE</scope>
    <source>
        <strain evidence="1">KKN 215</strain>
    </source>
</reference>
<dbReference type="EMBL" id="JAEVFJ010000012">
    <property type="protein sequence ID" value="KAH8101408.1"/>
    <property type="molecule type" value="Genomic_DNA"/>
</dbReference>
<dbReference type="OrthoDB" id="3352450at2759"/>
<accession>A0A8K0UPZ3</accession>